<accession>A0A1U7D0J6</accession>
<keyword evidence="2" id="KW-0449">Lipoprotein</keyword>
<dbReference type="Gene3D" id="2.20.200.10">
    <property type="entry name" value="Outer membrane efflux proteins (OEP)"/>
    <property type="match status" value="1"/>
</dbReference>
<comment type="subcellular location">
    <subcellularLocation>
        <location evidence="2">Cell membrane</location>
        <topology evidence="2">Lipid-anchor</topology>
    </subcellularLocation>
</comment>
<evidence type="ECO:0000256" key="1">
    <source>
        <dbReference type="ARBA" id="ARBA00007613"/>
    </source>
</evidence>
<feature type="chain" id="PRO_5010397863" evidence="2">
    <location>
        <begin position="17"/>
        <end position="460"/>
    </location>
</feature>
<dbReference type="STRING" id="1229727.Ga0080559_TMP809"/>
<keyword evidence="2" id="KW-0564">Palmitate</keyword>
<evidence type="ECO:0000256" key="3">
    <source>
        <dbReference type="SAM" id="MobiDB-lite"/>
    </source>
</evidence>
<dbReference type="InterPro" id="IPR010131">
    <property type="entry name" value="MdtP/NodT-like"/>
</dbReference>
<dbReference type="KEGG" id="tpro:Ga0080559_TMP809"/>
<proteinExistence type="inferred from homology"/>
<dbReference type="AlphaFoldDB" id="A0A1U7D0J6"/>
<name>A0A1U7D0J6_9RHOB</name>
<keyword evidence="2" id="KW-1134">Transmembrane beta strand</keyword>
<evidence type="ECO:0000313" key="5">
    <source>
        <dbReference type="Proteomes" id="UP000186559"/>
    </source>
</evidence>
<dbReference type="GO" id="GO:0005886">
    <property type="term" value="C:plasma membrane"/>
    <property type="evidence" value="ECO:0007669"/>
    <property type="project" value="UniProtKB-SubCell"/>
</dbReference>
<dbReference type="PANTHER" id="PTHR30203:SF25">
    <property type="entry name" value="OUTER MEMBRANE PROTEIN-RELATED"/>
    <property type="match status" value="1"/>
</dbReference>
<dbReference type="GO" id="GO:0015562">
    <property type="term" value="F:efflux transmembrane transporter activity"/>
    <property type="evidence" value="ECO:0007669"/>
    <property type="project" value="InterPro"/>
</dbReference>
<organism evidence="4 5">
    <name type="scientific">Salipiger profundus</name>
    <dbReference type="NCBI Taxonomy" id="1229727"/>
    <lineage>
        <taxon>Bacteria</taxon>
        <taxon>Pseudomonadati</taxon>
        <taxon>Pseudomonadota</taxon>
        <taxon>Alphaproteobacteria</taxon>
        <taxon>Rhodobacterales</taxon>
        <taxon>Roseobacteraceae</taxon>
        <taxon>Salipiger</taxon>
    </lineage>
</organism>
<keyword evidence="5" id="KW-1185">Reference proteome</keyword>
<sequence precursor="true">MKKIKLALLTATTALAACTVGPDYEAPKQTLAVSFAEGAAAPIGKASEQYWWRAFNDATLNSLVQTGLDQNLNIRTAIARVAEAQAAARATGLPAQISGGASGQITRAGGETVDGTTTTTTGGFSPSYVFDLFGGERRSREAALASLQSAELSVGEARLAFLSALVSNYIDLRYYQNALAITRQTLDTRRETLSLVQSQREAGAATALDEAQAQAALDDSRASLPSLESGFYASAYSIATLLAQPVQSIESRLQRGAAQPSPSGSAGVGVPADLLRNRPDVRGAERDLAASVARIGVNEAQLYPSLSLGGTVSATEGVSSWSFGPQLSVPVLSQPLLRASRDQAVAQAKQAELAWRSEVLSAVEEVQSAQTDYLRNRRAVSAYRRSVNSYERVVSLSRETYNGGTTTLLDLLDVQRSLANSRLTLASSVRNLAASWATLQVAAGKGWAMPVAVTTEAEGS</sequence>
<dbReference type="Gene3D" id="1.20.1600.10">
    <property type="entry name" value="Outer membrane efflux proteins (OEP)"/>
    <property type="match status" value="1"/>
</dbReference>
<dbReference type="PANTHER" id="PTHR30203">
    <property type="entry name" value="OUTER MEMBRANE CATION EFFLUX PROTEIN"/>
    <property type="match status" value="1"/>
</dbReference>
<keyword evidence="2" id="KW-0812">Transmembrane</keyword>
<dbReference type="EMBL" id="CP014796">
    <property type="protein sequence ID" value="APX21605.1"/>
    <property type="molecule type" value="Genomic_DNA"/>
</dbReference>
<feature type="signal peptide" evidence="2">
    <location>
        <begin position="1"/>
        <end position="16"/>
    </location>
</feature>
<protein>
    <submittedName>
        <fullName evidence="4">Outer membrane protein, multidrug efflux system</fullName>
    </submittedName>
</protein>
<evidence type="ECO:0000256" key="2">
    <source>
        <dbReference type="RuleBase" id="RU362097"/>
    </source>
</evidence>
<feature type="region of interest" description="Disordered" evidence="3">
    <location>
        <begin position="253"/>
        <end position="273"/>
    </location>
</feature>
<dbReference type="RefSeq" id="WP_076622215.1">
    <property type="nucleotide sequence ID" value="NZ_BMEW01000002.1"/>
</dbReference>
<comment type="similarity">
    <text evidence="1 2">Belongs to the outer membrane factor (OMF) (TC 1.B.17) family.</text>
</comment>
<dbReference type="PROSITE" id="PS51257">
    <property type="entry name" value="PROKAR_LIPOPROTEIN"/>
    <property type="match status" value="1"/>
</dbReference>
<keyword evidence="2" id="KW-0472">Membrane</keyword>
<dbReference type="SUPFAM" id="SSF56954">
    <property type="entry name" value="Outer membrane efflux proteins (OEP)"/>
    <property type="match status" value="1"/>
</dbReference>
<dbReference type="Proteomes" id="UP000186559">
    <property type="component" value="Chromosome"/>
</dbReference>
<dbReference type="Pfam" id="PF02321">
    <property type="entry name" value="OEP"/>
    <property type="match status" value="2"/>
</dbReference>
<gene>
    <name evidence="4" type="ORF">Ga0080559_TMP809</name>
</gene>
<evidence type="ECO:0000313" key="4">
    <source>
        <dbReference type="EMBL" id="APX21605.1"/>
    </source>
</evidence>
<reference evidence="4 5" key="1">
    <citation type="submission" date="2016-03" db="EMBL/GenBank/DDBJ databases">
        <title>Deep-sea bacteria in the southern Pacific.</title>
        <authorList>
            <person name="Tang K."/>
        </authorList>
    </citation>
    <scope>NUCLEOTIDE SEQUENCE [LARGE SCALE GENOMIC DNA]</scope>
    <source>
        <strain evidence="4 5">JLT2016</strain>
    </source>
</reference>
<dbReference type="NCBIfam" id="TIGR01845">
    <property type="entry name" value="outer_NodT"/>
    <property type="match status" value="1"/>
</dbReference>
<dbReference type="OrthoDB" id="7181739at2"/>
<keyword evidence="2" id="KW-0732">Signal</keyword>
<dbReference type="InterPro" id="IPR003423">
    <property type="entry name" value="OMP_efflux"/>
</dbReference>